<dbReference type="Pfam" id="PF05016">
    <property type="entry name" value="ParE_toxin"/>
    <property type="match status" value="1"/>
</dbReference>
<name>A0A366ETF8_9HYPH</name>
<evidence type="ECO:0000313" key="3">
    <source>
        <dbReference type="Proteomes" id="UP000253529"/>
    </source>
</evidence>
<evidence type="ECO:0000256" key="1">
    <source>
        <dbReference type="ARBA" id="ARBA00022649"/>
    </source>
</evidence>
<comment type="caution">
    <text evidence="2">The sequence shown here is derived from an EMBL/GenBank/DDBJ whole genome shotgun (WGS) entry which is preliminary data.</text>
</comment>
<keyword evidence="3" id="KW-1185">Reference proteome</keyword>
<proteinExistence type="predicted"/>
<gene>
    <name evidence="2" type="ORF">DFR50_13434</name>
</gene>
<sequence>MEDIWLTIAVDNPSAATRVLRAVGARIDRLADHPRLGPRRPDIHSAARVLVEGPYLILFETHPDTDEGPVDWVEIVRVVDGRRDLPNLF</sequence>
<accession>A0A366ETF8</accession>
<protein>
    <submittedName>
        <fullName evidence="2">Toxin ParE1/3/4</fullName>
    </submittedName>
</protein>
<dbReference type="AlphaFoldDB" id="A0A366ETF8"/>
<reference evidence="2 3" key="1">
    <citation type="submission" date="2018-06" db="EMBL/GenBank/DDBJ databases">
        <title>Genomic Encyclopedia of Type Strains, Phase IV (KMG-IV): sequencing the most valuable type-strain genomes for metagenomic binning, comparative biology and taxonomic classification.</title>
        <authorList>
            <person name="Goeker M."/>
        </authorList>
    </citation>
    <scope>NUCLEOTIDE SEQUENCE [LARGE SCALE GENOMIC DNA]</scope>
    <source>
        <strain evidence="2 3">DSM 24875</strain>
    </source>
</reference>
<organism evidence="2 3">
    <name type="scientific">Roseiarcus fermentans</name>
    <dbReference type="NCBI Taxonomy" id="1473586"/>
    <lineage>
        <taxon>Bacteria</taxon>
        <taxon>Pseudomonadati</taxon>
        <taxon>Pseudomonadota</taxon>
        <taxon>Alphaproteobacteria</taxon>
        <taxon>Hyphomicrobiales</taxon>
        <taxon>Roseiarcaceae</taxon>
        <taxon>Roseiarcus</taxon>
    </lineage>
</organism>
<evidence type="ECO:0000313" key="2">
    <source>
        <dbReference type="EMBL" id="RBP05671.1"/>
    </source>
</evidence>
<keyword evidence="1" id="KW-1277">Toxin-antitoxin system</keyword>
<dbReference type="Proteomes" id="UP000253529">
    <property type="component" value="Unassembled WGS sequence"/>
</dbReference>
<dbReference type="EMBL" id="QNRK01000034">
    <property type="protein sequence ID" value="RBP05671.1"/>
    <property type="molecule type" value="Genomic_DNA"/>
</dbReference>
<dbReference type="Gene3D" id="3.30.2310.20">
    <property type="entry name" value="RelE-like"/>
    <property type="match status" value="1"/>
</dbReference>
<dbReference type="InterPro" id="IPR035093">
    <property type="entry name" value="RelE/ParE_toxin_dom_sf"/>
</dbReference>
<dbReference type="InterPro" id="IPR007712">
    <property type="entry name" value="RelE/ParE_toxin"/>
</dbReference>